<proteinExistence type="predicted"/>
<sequence>MHASVVGFAVFTELYPLDPFFGSIWSDLSAGIRSDYVLLDGFIFLDNRLCVPDCSLRLKIIKELHEEGHVGRDRTLRLVADSYFWPTLRRDVARHVERCVICHRSKGHASNSGLYMPLPVPTQPWTDISMDFVLGLPRTQRGNDSIFVVVDRFSKMAHFIPCKKTTDAVQVAILFFREIYRIHGLPISIVSDRDSRFLSHFWRSLWRLLRTSLDMSSAYHPQTDGQTEVTNRSLGDMLRCLVGDNIRSWDSVLCKAEFAHNHAVNRSTKFSPFRVVYGLIPRGPLDLGVAPNQTRDHGQAVDFVSDIAYVHSLVHENLNVSSAKYKLDADRHRRDLQFAVGDFVWAVLTRDRFPPGTYNKLKARKIGPLEILEKINANAYRVRLPADVRSSDVFNVKHLVPYVVHDELEDSRANLSLPRVT</sequence>
<dbReference type="PANTHER" id="PTHR35046">
    <property type="entry name" value="ZINC KNUCKLE (CCHC-TYPE) FAMILY PROTEIN"/>
    <property type="match status" value="1"/>
</dbReference>
<dbReference type="InterPro" id="IPR036397">
    <property type="entry name" value="RNaseH_sf"/>
</dbReference>
<organism evidence="2 3">
    <name type="scientific">Microthlaspi erraticum</name>
    <dbReference type="NCBI Taxonomy" id="1685480"/>
    <lineage>
        <taxon>Eukaryota</taxon>
        <taxon>Viridiplantae</taxon>
        <taxon>Streptophyta</taxon>
        <taxon>Embryophyta</taxon>
        <taxon>Tracheophyta</taxon>
        <taxon>Spermatophyta</taxon>
        <taxon>Magnoliopsida</taxon>
        <taxon>eudicotyledons</taxon>
        <taxon>Gunneridae</taxon>
        <taxon>Pentapetalae</taxon>
        <taxon>rosids</taxon>
        <taxon>malvids</taxon>
        <taxon>Brassicales</taxon>
        <taxon>Brassicaceae</taxon>
        <taxon>Coluteocarpeae</taxon>
        <taxon>Microthlaspi</taxon>
    </lineage>
</organism>
<gene>
    <name evidence="2" type="ORF">MERR_LOCUS42475</name>
</gene>
<dbReference type="InterPro" id="IPR041588">
    <property type="entry name" value="Integrase_H2C2"/>
</dbReference>
<dbReference type="Pfam" id="PF00665">
    <property type="entry name" value="rve"/>
    <property type="match status" value="1"/>
</dbReference>
<dbReference type="AlphaFoldDB" id="A0A6D2L1T8"/>
<evidence type="ECO:0000259" key="1">
    <source>
        <dbReference type="PROSITE" id="PS50994"/>
    </source>
</evidence>
<keyword evidence="3" id="KW-1185">Reference proteome</keyword>
<dbReference type="GO" id="GO:0003676">
    <property type="term" value="F:nucleic acid binding"/>
    <property type="evidence" value="ECO:0007669"/>
    <property type="project" value="InterPro"/>
</dbReference>
<evidence type="ECO:0000313" key="2">
    <source>
        <dbReference type="EMBL" id="CAA7055239.1"/>
    </source>
</evidence>
<dbReference type="Pfam" id="PF17921">
    <property type="entry name" value="Integrase_H2C2"/>
    <property type="match status" value="1"/>
</dbReference>
<dbReference type="Gene3D" id="3.30.420.10">
    <property type="entry name" value="Ribonuclease H-like superfamily/Ribonuclease H"/>
    <property type="match status" value="1"/>
</dbReference>
<comment type="caution">
    <text evidence="2">The sequence shown here is derived from an EMBL/GenBank/DDBJ whole genome shotgun (WGS) entry which is preliminary data.</text>
</comment>
<dbReference type="Gene3D" id="1.10.340.70">
    <property type="match status" value="1"/>
</dbReference>
<dbReference type="SUPFAM" id="SSF53098">
    <property type="entry name" value="Ribonuclease H-like"/>
    <property type="match status" value="1"/>
</dbReference>
<dbReference type="Pfam" id="PF24626">
    <property type="entry name" value="SH3_Tf2-1"/>
    <property type="match status" value="1"/>
</dbReference>
<dbReference type="FunFam" id="3.30.420.10:FF:000032">
    <property type="entry name" value="Retrovirus-related Pol polyprotein from transposon 297-like Protein"/>
    <property type="match status" value="1"/>
</dbReference>
<dbReference type="FunFam" id="1.10.340.70:FF:000001">
    <property type="entry name" value="Retrovirus-related Pol polyprotein from transposon gypsy-like Protein"/>
    <property type="match status" value="1"/>
</dbReference>
<accession>A0A6D2L1T8</accession>
<evidence type="ECO:0000313" key="3">
    <source>
        <dbReference type="Proteomes" id="UP000467841"/>
    </source>
</evidence>
<dbReference type="EMBL" id="CACVBM020001607">
    <property type="protein sequence ID" value="CAA7055239.1"/>
    <property type="molecule type" value="Genomic_DNA"/>
</dbReference>
<dbReference type="PANTHER" id="PTHR35046:SF18">
    <property type="entry name" value="RNA-DIRECTED DNA POLYMERASE"/>
    <property type="match status" value="1"/>
</dbReference>
<protein>
    <recommendedName>
        <fullName evidence="1">Integrase catalytic domain-containing protein</fullName>
    </recommendedName>
</protein>
<dbReference type="InterPro" id="IPR012337">
    <property type="entry name" value="RNaseH-like_sf"/>
</dbReference>
<dbReference type="InterPro" id="IPR056924">
    <property type="entry name" value="SH3_Tf2-1"/>
</dbReference>
<feature type="domain" description="Integrase catalytic" evidence="1">
    <location>
        <begin position="120"/>
        <end position="280"/>
    </location>
</feature>
<dbReference type="PROSITE" id="PS50994">
    <property type="entry name" value="INTEGRASE"/>
    <property type="match status" value="1"/>
</dbReference>
<dbReference type="InterPro" id="IPR001584">
    <property type="entry name" value="Integrase_cat-core"/>
</dbReference>
<dbReference type="Proteomes" id="UP000467841">
    <property type="component" value="Unassembled WGS sequence"/>
</dbReference>
<dbReference type="OrthoDB" id="407598at2759"/>
<name>A0A6D2L1T8_9BRAS</name>
<reference evidence="2" key="1">
    <citation type="submission" date="2020-01" db="EMBL/GenBank/DDBJ databases">
        <authorList>
            <person name="Mishra B."/>
        </authorList>
    </citation>
    <scope>NUCLEOTIDE SEQUENCE [LARGE SCALE GENOMIC DNA]</scope>
</reference>
<dbReference type="GO" id="GO:0015074">
    <property type="term" value="P:DNA integration"/>
    <property type="evidence" value="ECO:0007669"/>
    <property type="project" value="InterPro"/>
</dbReference>